<gene>
    <name evidence="1" type="ORF">OPV22_012427</name>
</gene>
<accession>A0AAV8R2L7</accession>
<proteinExistence type="predicted"/>
<protein>
    <submittedName>
        <fullName evidence="1">Uncharacterized protein</fullName>
    </submittedName>
</protein>
<reference evidence="1 2" key="1">
    <citation type="submission" date="2022-12" db="EMBL/GenBank/DDBJ databases">
        <title>Chromosome-scale assembly of the Ensete ventricosum genome.</title>
        <authorList>
            <person name="Dussert Y."/>
            <person name="Stocks J."/>
            <person name="Wendawek A."/>
            <person name="Woldeyes F."/>
            <person name="Nichols R.A."/>
            <person name="Borrell J.S."/>
        </authorList>
    </citation>
    <scope>NUCLEOTIDE SEQUENCE [LARGE SCALE GENOMIC DNA]</scope>
    <source>
        <strain evidence="2">cv. Maze</strain>
        <tissue evidence="1">Seeds</tissue>
    </source>
</reference>
<dbReference type="Proteomes" id="UP001222027">
    <property type="component" value="Unassembled WGS sequence"/>
</dbReference>
<keyword evidence="2" id="KW-1185">Reference proteome</keyword>
<evidence type="ECO:0000313" key="1">
    <source>
        <dbReference type="EMBL" id="KAJ8490706.1"/>
    </source>
</evidence>
<sequence>MLIDSQSSAPPKNCTAISTAEKKGVAAQNDVTCHRASFSSTSQVPPIARFLTSIHSSQRMMMTVRFGSVS</sequence>
<organism evidence="1 2">
    <name type="scientific">Ensete ventricosum</name>
    <name type="common">Abyssinian banana</name>
    <name type="synonym">Musa ensete</name>
    <dbReference type="NCBI Taxonomy" id="4639"/>
    <lineage>
        <taxon>Eukaryota</taxon>
        <taxon>Viridiplantae</taxon>
        <taxon>Streptophyta</taxon>
        <taxon>Embryophyta</taxon>
        <taxon>Tracheophyta</taxon>
        <taxon>Spermatophyta</taxon>
        <taxon>Magnoliopsida</taxon>
        <taxon>Liliopsida</taxon>
        <taxon>Zingiberales</taxon>
        <taxon>Musaceae</taxon>
        <taxon>Ensete</taxon>
    </lineage>
</organism>
<comment type="caution">
    <text evidence="1">The sequence shown here is derived from an EMBL/GenBank/DDBJ whole genome shotgun (WGS) entry which is preliminary data.</text>
</comment>
<dbReference type="EMBL" id="JAQQAF010000004">
    <property type="protein sequence ID" value="KAJ8490706.1"/>
    <property type="molecule type" value="Genomic_DNA"/>
</dbReference>
<dbReference type="AlphaFoldDB" id="A0AAV8R2L7"/>
<evidence type="ECO:0000313" key="2">
    <source>
        <dbReference type="Proteomes" id="UP001222027"/>
    </source>
</evidence>
<name>A0AAV8R2L7_ENSVE</name>